<keyword evidence="3" id="KW-1185">Reference proteome</keyword>
<reference evidence="2 3" key="1">
    <citation type="submission" date="2017-02" db="EMBL/GenBank/DDBJ databases">
        <authorList>
            <person name="Peterson S.W."/>
        </authorList>
    </citation>
    <scope>NUCLEOTIDE SEQUENCE [LARGE SCALE GENOMIC DNA]</scope>
    <source>
        <strain evidence="2 3">DSM 22335</strain>
    </source>
</reference>
<evidence type="ECO:0000256" key="1">
    <source>
        <dbReference type="SAM" id="Phobius"/>
    </source>
</evidence>
<dbReference type="STRING" id="413434.SAMN04488132_10794"/>
<dbReference type="Proteomes" id="UP000190888">
    <property type="component" value="Unassembled WGS sequence"/>
</dbReference>
<accession>A0A1T4Q1J3</accession>
<feature type="transmembrane region" description="Helical" evidence="1">
    <location>
        <begin position="41"/>
        <end position="67"/>
    </location>
</feature>
<keyword evidence="1" id="KW-0472">Membrane</keyword>
<dbReference type="AlphaFoldDB" id="A0A1T4Q1J3"/>
<feature type="transmembrane region" description="Helical" evidence="1">
    <location>
        <begin position="73"/>
        <end position="94"/>
    </location>
</feature>
<evidence type="ECO:0000313" key="2">
    <source>
        <dbReference type="EMBL" id="SJZ97653.1"/>
    </source>
</evidence>
<dbReference type="RefSeq" id="WP_139367143.1">
    <property type="nucleotide sequence ID" value="NZ_FUWH01000007.1"/>
</dbReference>
<sequence length="113" mass="12777">MEKEKSEEKDLLTLAGEYAENYYKLTVVNINKKTADISAGVSFAFFLALLTFFICMFLGIAAAYWIGERINSLSGGFAIIGGFYILLILLLVVLRKKLFYPFVKNIVVKNIYD</sequence>
<protein>
    <recommendedName>
        <fullName evidence="4">Holin-X, holin superfamily III</fullName>
    </recommendedName>
</protein>
<gene>
    <name evidence="2" type="ORF">SAMN04488132_10794</name>
</gene>
<organism evidence="2 3">
    <name type="scientific">Sediminibacterium ginsengisoli</name>
    <dbReference type="NCBI Taxonomy" id="413434"/>
    <lineage>
        <taxon>Bacteria</taxon>
        <taxon>Pseudomonadati</taxon>
        <taxon>Bacteroidota</taxon>
        <taxon>Chitinophagia</taxon>
        <taxon>Chitinophagales</taxon>
        <taxon>Chitinophagaceae</taxon>
        <taxon>Sediminibacterium</taxon>
    </lineage>
</organism>
<evidence type="ECO:0008006" key="4">
    <source>
        <dbReference type="Google" id="ProtNLM"/>
    </source>
</evidence>
<dbReference type="EMBL" id="FUWH01000007">
    <property type="protein sequence ID" value="SJZ97653.1"/>
    <property type="molecule type" value="Genomic_DNA"/>
</dbReference>
<keyword evidence="1" id="KW-0812">Transmembrane</keyword>
<evidence type="ECO:0000313" key="3">
    <source>
        <dbReference type="Proteomes" id="UP000190888"/>
    </source>
</evidence>
<proteinExistence type="predicted"/>
<dbReference type="OrthoDB" id="679927at2"/>
<name>A0A1T4Q1J3_9BACT</name>
<keyword evidence="1" id="KW-1133">Transmembrane helix</keyword>